<dbReference type="OrthoDB" id="272139at2759"/>
<comment type="caution">
    <text evidence="13">The sequence shown here is derived from an EMBL/GenBank/DDBJ whole genome shotgun (WGS) entry which is preliminary data.</text>
</comment>
<feature type="transmembrane region" description="Helical" evidence="12">
    <location>
        <begin position="893"/>
        <end position="916"/>
    </location>
</feature>
<keyword evidence="8 12" id="KW-1133">Transmembrane helix</keyword>
<dbReference type="PANTHER" id="PTHR23071">
    <property type="entry name" value="PHOSPHATIDYLINOSITOL GLYCAN"/>
    <property type="match status" value="1"/>
</dbReference>
<sequence length="1004" mass="113971">MSLKQQQQARSRLRQQRLKVSFFGYLVVLVFFAVLQFIGIYFFAKGFLLSRQVLPNVAECGDDGCLPPQFEKTVIVVIDALRFDFAIPVEESQADPYYHNNFPILHDLMQKQPDNAVLLKFLADPPTTTLQRLKGLTTGSLPTFIDAGSNFDGDAIDEDNWLLQLHKRNKSIAFMGDDTWNALFKHYINPELHFPYDSLNVWDLHTVDNGVIEHMVPLLDQKRAKEWDLLVGHFLGVDHVGHRYGPHHLAMRDKLHQMNTFIEDTINKIDDKTLLIVMGDHGMDPTGNHGGDSIEELESTIFFYSKNRKFHINKHDAADYDTSDLGKNYRSVNQIDLVPTISLLMGMPVPHNNLGFPIDEVFGNNKDLSSAARITVEQINRFRGLSAELRSDEKLTEKFEFISDNFTKYGKNKKYYADLISESKAYQRDFLDHCKGLWARFDLVLIGLGVSVMLLSLSFVLTYSRSIPSVRVSTMSFEFIGSIIAMTLLGLVSSISIFIVLRPSGVTLRTCLLLGCAIGISIGFWAPIMDRFSLLWLWQQVEDFFHYNVNGWSTMGLLMVLFHSTIFASNSYVIWEDKLVSFFLTTFGFCCFFGCLRSSKPYEQRILGASHAATFILLTRLVSMINLCREEQRPLCTPTFKTTWWSVLLLHICAYILPTVIKSFYKFTASYHSAGPLWIGTGMKFLMLMNASYWTIEYFENNDYFQEKAKAFLEIGLTKSLKLGIARIVLFIALVLANFSWSRGPLCVKIELSDSQESDHVETSSSSDDEDGETISPRPRQPRSPSATILGYGNVYGSSYFLLVINVACAVLLVTKPLGAISICMMIVQLLSLLELYETLGLQRNLVAVVVFGLLGYQHFFSTGHQATIPSIQWDIGFLTTQTISFPFTHLNILLNTFGSFFIICIAVPLITLWRIPPSTKPITLLSQVVTNVTTLLTYQTIISIMSFIFAAHFRRHLMVWKIFAPRFMLSALLLIVFNVTLTFGTMWFATSRVLTQVNRIFGK</sequence>
<feature type="transmembrane region" description="Helical" evidence="12">
    <location>
        <begin position="789"/>
        <end position="813"/>
    </location>
</feature>
<dbReference type="SUPFAM" id="SSF53649">
    <property type="entry name" value="Alkaline phosphatase-like"/>
    <property type="match status" value="1"/>
</dbReference>
<evidence type="ECO:0000256" key="1">
    <source>
        <dbReference type="ARBA" id="ARBA00004477"/>
    </source>
</evidence>
<dbReference type="STRING" id="45357.A0A2V1AP00"/>
<dbReference type="Pfam" id="PF01663">
    <property type="entry name" value="Phosphodiest"/>
    <property type="match status" value="1"/>
</dbReference>
<dbReference type="Proteomes" id="UP000244309">
    <property type="component" value="Unassembled WGS sequence"/>
</dbReference>
<feature type="transmembrane region" description="Helical" evidence="12">
    <location>
        <begin position="936"/>
        <end position="956"/>
    </location>
</feature>
<evidence type="ECO:0000313" key="13">
    <source>
        <dbReference type="EMBL" id="PVH18661.1"/>
    </source>
</evidence>
<dbReference type="GeneID" id="37006275"/>
<feature type="transmembrane region" description="Helical" evidence="12">
    <location>
        <begin position="968"/>
        <end position="990"/>
    </location>
</feature>
<accession>A0A2V1AP00</accession>
<comment type="pathway">
    <text evidence="2">Glycolipid biosynthesis; glycosylphosphatidylinositol-anchor biosynthesis.</text>
</comment>
<evidence type="ECO:0000256" key="8">
    <source>
        <dbReference type="ARBA" id="ARBA00022989"/>
    </source>
</evidence>
<evidence type="ECO:0000256" key="9">
    <source>
        <dbReference type="ARBA" id="ARBA00023136"/>
    </source>
</evidence>
<dbReference type="RefSeq" id="XP_025339601.1">
    <property type="nucleotide sequence ID" value="XM_025484670.1"/>
</dbReference>
<name>A0A2V1AP00_9ASCO</name>
<feature type="transmembrane region" description="Helical" evidence="12">
    <location>
        <begin position="723"/>
        <end position="741"/>
    </location>
</feature>
<evidence type="ECO:0000256" key="2">
    <source>
        <dbReference type="ARBA" id="ARBA00004687"/>
    </source>
</evidence>
<keyword evidence="9 12" id="KW-0472">Membrane</keyword>
<dbReference type="VEuPathDB" id="FungiDB:CXQ85_000944"/>
<dbReference type="UniPathway" id="UPA00196"/>
<evidence type="ECO:0000256" key="12">
    <source>
        <dbReference type="SAM" id="Phobius"/>
    </source>
</evidence>
<proteinExistence type="inferred from homology"/>
<feature type="transmembrane region" description="Helical" evidence="12">
    <location>
        <begin position="475"/>
        <end position="500"/>
    </location>
</feature>
<feature type="transmembrane region" description="Helical" evidence="12">
    <location>
        <begin position="506"/>
        <end position="528"/>
    </location>
</feature>
<evidence type="ECO:0000256" key="10">
    <source>
        <dbReference type="ARBA" id="ARBA00023180"/>
    </source>
</evidence>
<feature type="transmembrane region" description="Helical" evidence="12">
    <location>
        <begin position="819"/>
        <end position="837"/>
    </location>
</feature>
<keyword evidence="7" id="KW-0256">Endoplasmic reticulum</keyword>
<keyword evidence="4" id="KW-0337">GPI-anchor biosynthesis</keyword>
<feature type="transmembrane region" description="Helical" evidence="12">
    <location>
        <begin position="549"/>
        <end position="573"/>
    </location>
</feature>
<comment type="subcellular location">
    <subcellularLocation>
        <location evidence="1">Endoplasmic reticulum membrane</location>
        <topology evidence="1">Multi-pass membrane protein</topology>
    </subcellularLocation>
</comment>
<feature type="transmembrane region" description="Helical" evidence="12">
    <location>
        <begin position="443"/>
        <end position="463"/>
    </location>
</feature>
<protein>
    <submittedName>
        <fullName evidence="13">Uncharacterized protein</fullName>
    </submittedName>
</protein>
<feature type="transmembrane region" description="Helical" evidence="12">
    <location>
        <begin position="608"/>
        <end position="625"/>
    </location>
</feature>
<dbReference type="GO" id="GO:0051377">
    <property type="term" value="F:mannose-ethanolamine phosphotransferase activity"/>
    <property type="evidence" value="ECO:0007669"/>
    <property type="project" value="InterPro"/>
</dbReference>
<evidence type="ECO:0000256" key="11">
    <source>
        <dbReference type="SAM" id="MobiDB-lite"/>
    </source>
</evidence>
<evidence type="ECO:0000256" key="5">
    <source>
        <dbReference type="ARBA" id="ARBA00022679"/>
    </source>
</evidence>
<evidence type="ECO:0000256" key="3">
    <source>
        <dbReference type="ARBA" id="ARBA00008695"/>
    </source>
</evidence>
<evidence type="ECO:0000256" key="7">
    <source>
        <dbReference type="ARBA" id="ARBA00022824"/>
    </source>
</evidence>
<evidence type="ECO:0000256" key="4">
    <source>
        <dbReference type="ARBA" id="ARBA00022502"/>
    </source>
</evidence>
<feature type="compositionally biased region" description="Low complexity" evidence="11">
    <location>
        <begin position="774"/>
        <end position="785"/>
    </location>
</feature>
<dbReference type="InterPro" id="IPR039524">
    <property type="entry name" value="PIGO/GPI13"/>
</dbReference>
<dbReference type="Gene3D" id="3.40.720.10">
    <property type="entry name" value="Alkaline Phosphatase, subunit A"/>
    <property type="match status" value="1"/>
</dbReference>
<dbReference type="PANTHER" id="PTHR23071:SF1">
    <property type="entry name" value="GPI ETHANOLAMINE PHOSPHATE TRANSFERASE 3"/>
    <property type="match status" value="1"/>
</dbReference>
<feature type="region of interest" description="Disordered" evidence="11">
    <location>
        <begin position="758"/>
        <end position="785"/>
    </location>
</feature>
<gene>
    <name evidence="13" type="ORF">CXQ85_000944</name>
</gene>
<feature type="transmembrane region" description="Helical" evidence="12">
    <location>
        <begin position="677"/>
        <end position="696"/>
    </location>
</feature>
<keyword evidence="5" id="KW-0808">Transferase</keyword>
<organism evidence="13 14">
    <name type="scientific">Candidozyma haemuli</name>
    <dbReference type="NCBI Taxonomy" id="45357"/>
    <lineage>
        <taxon>Eukaryota</taxon>
        <taxon>Fungi</taxon>
        <taxon>Dikarya</taxon>
        <taxon>Ascomycota</taxon>
        <taxon>Saccharomycotina</taxon>
        <taxon>Pichiomycetes</taxon>
        <taxon>Metschnikowiaceae</taxon>
        <taxon>Candidozyma</taxon>
    </lineage>
</organism>
<keyword evidence="14" id="KW-1185">Reference proteome</keyword>
<dbReference type="CDD" id="cd16023">
    <property type="entry name" value="GPI_EPT_3"/>
    <property type="match status" value="1"/>
</dbReference>
<keyword evidence="10" id="KW-0325">Glycoprotein</keyword>
<dbReference type="InterPro" id="IPR017850">
    <property type="entry name" value="Alkaline_phosphatase_core_sf"/>
</dbReference>
<dbReference type="AlphaFoldDB" id="A0A2V1AP00"/>
<dbReference type="EMBL" id="PKFO01000001">
    <property type="protein sequence ID" value="PVH18661.1"/>
    <property type="molecule type" value="Genomic_DNA"/>
</dbReference>
<feature type="transmembrane region" description="Helical" evidence="12">
    <location>
        <begin position="20"/>
        <end position="44"/>
    </location>
</feature>
<feature type="transmembrane region" description="Helical" evidence="12">
    <location>
        <begin position="645"/>
        <end position="665"/>
    </location>
</feature>
<dbReference type="InterPro" id="IPR037675">
    <property type="entry name" value="PIG-O_N"/>
</dbReference>
<dbReference type="GO" id="GO:0006506">
    <property type="term" value="P:GPI anchor biosynthetic process"/>
    <property type="evidence" value="ECO:0007669"/>
    <property type="project" value="UniProtKB-UniPathway"/>
</dbReference>
<evidence type="ECO:0000313" key="14">
    <source>
        <dbReference type="Proteomes" id="UP000244309"/>
    </source>
</evidence>
<dbReference type="InterPro" id="IPR002591">
    <property type="entry name" value="Phosphodiest/P_Trfase"/>
</dbReference>
<dbReference type="GO" id="GO:0005789">
    <property type="term" value="C:endoplasmic reticulum membrane"/>
    <property type="evidence" value="ECO:0007669"/>
    <property type="project" value="UniProtKB-SubCell"/>
</dbReference>
<keyword evidence="6 12" id="KW-0812">Transmembrane</keyword>
<comment type="similarity">
    <text evidence="3">Belongs to the PIGG/PIGN/PIGO family. PIGO subfamily.</text>
</comment>
<evidence type="ECO:0000256" key="6">
    <source>
        <dbReference type="ARBA" id="ARBA00022692"/>
    </source>
</evidence>
<feature type="transmembrane region" description="Helical" evidence="12">
    <location>
        <begin position="579"/>
        <end position="596"/>
    </location>
</feature>
<reference evidence="13 14" key="1">
    <citation type="submission" date="2017-12" db="EMBL/GenBank/DDBJ databases">
        <title>Genome Sequence of a Multidrug-Resistant Candida haemulonii Isolate from a Patient with Chronic Leg Ulcers in Israel.</title>
        <authorList>
            <person name="Chow N.A."/>
            <person name="Gade L."/>
            <person name="Batra D."/>
            <person name="Rowe L.A."/>
            <person name="Ben-Ami R."/>
            <person name="Loparev V.N."/>
            <person name="Litvintseva A.P."/>
        </authorList>
    </citation>
    <scope>NUCLEOTIDE SEQUENCE [LARGE SCALE GENOMIC DNA]</scope>
    <source>
        <strain evidence="13 14">B11899</strain>
    </source>
</reference>